<name>A0A431U0J5_9BACT</name>
<reference evidence="1 2" key="1">
    <citation type="submission" date="2018-12" db="EMBL/GenBank/DDBJ databases">
        <title>Hymenobacter gummosus sp. nov., isolated from a spring.</title>
        <authorList>
            <person name="Nie L."/>
        </authorList>
    </citation>
    <scope>NUCLEOTIDE SEQUENCE [LARGE SCALE GENOMIC DNA]</scope>
    <source>
        <strain evidence="1 2">KCTC 52166</strain>
    </source>
</reference>
<organism evidence="1 2">
    <name type="scientific">Hymenobacter gummosus</name>
    <dbReference type="NCBI Taxonomy" id="1776032"/>
    <lineage>
        <taxon>Bacteria</taxon>
        <taxon>Pseudomonadati</taxon>
        <taxon>Bacteroidota</taxon>
        <taxon>Cytophagia</taxon>
        <taxon>Cytophagales</taxon>
        <taxon>Hymenobacteraceae</taxon>
        <taxon>Hymenobacter</taxon>
    </lineage>
</organism>
<evidence type="ECO:0000313" key="2">
    <source>
        <dbReference type="Proteomes" id="UP000282184"/>
    </source>
</evidence>
<evidence type="ECO:0000313" key="1">
    <source>
        <dbReference type="EMBL" id="RTQ48173.1"/>
    </source>
</evidence>
<accession>A0A431U0J5</accession>
<sequence length="169" mass="17904">MTHLPPSTSSLAPDAAQPDAYEVFRADAAGTMTHCSTVQAASPTAARRAARQQCGPADAELWLVPASAISQVRTDDGLESTYALDAAEPEPPASVQERQAYQRGEQDYVVFRLPEPDAPRRHLGMVRAASAPEALQQAEAVFGPATGHGSYWLLPWTAVLVVEPTGPAA</sequence>
<dbReference type="RefSeq" id="WP_126694414.1">
    <property type="nucleotide sequence ID" value="NZ_RXOF01000010.1"/>
</dbReference>
<dbReference type="OrthoDB" id="8593533at2"/>
<dbReference type="Proteomes" id="UP000282184">
    <property type="component" value="Unassembled WGS sequence"/>
</dbReference>
<keyword evidence="2" id="KW-1185">Reference proteome</keyword>
<dbReference type="Gene3D" id="3.10.20.520">
    <property type="entry name" value="Phenylacetic acid degradation B"/>
    <property type="match status" value="2"/>
</dbReference>
<protein>
    <recommendedName>
        <fullName evidence="3">Phenylacetic acid degradation protein</fullName>
    </recommendedName>
</protein>
<proteinExistence type="predicted"/>
<dbReference type="InterPro" id="IPR038693">
    <property type="entry name" value="PaaB_sf"/>
</dbReference>
<gene>
    <name evidence="1" type="ORF">EJV47_17230</name>
</gene>
<dbReference type="AlphaFoldDB" id="A0A431U0J5"/>
<comment type="caution">
    <text evidence="1">The sequence shown here is derived from an EMBL/GenBank/DDBJ whole genome shotgun (WGS) entry which is preliminary data.</text>
</comment>
<evidence type="ECO:0008006" key="3">
    <source>
        <dbReference type="Google" id="ProtNLM"/>
    </source>
</evidence>
<dbReference type="EMBL" id="RXOF01000010">
    <property type="protein sequence ID" value="RTQ48173.1"/>
    <property type="molecule type" value="Genomic_DNA"/>
</dbReference>